<sequence length="871" mass="96617">MAEILSVPASVVGLIQGLELLRGSLSTIKSLKDAPAEAGRLAGYLDNARVIVREVEKIVSQSSLHRRMDLSFQRVLHHQFQVLNTEIDLLYDLLSPLTCQGTGWDRMKIRLKWVAGIDKQLAHVSERLDYSLQLTLSLFTLYTSNEGRSSSLQIQQQLDTLTQHLAVRSGRPHNTTSVFSSHAPTTTGTLTFVHGSARTCADLLEDACSTLRRLGSPNDGQSSAPGHYLEWTRCQVHGLLHDVYSGELGEGSPHSHSSPSQHSRLQQTDGVDPSIISIRTYNTEKSPLSPLSRSTLYFFLNQMSMVEAVSVELLGHRHGVAGPNHNISMTLLNYQPFDPSSNSTEIESFTRCRLYVAPLLESTTGARLQGTVVQFFKVLGSQPQVWRSLETFRIHSSKSAVFEHIRSGNVVQVRRLFSLRALSPNDRDEEGNSLLWHCLENYDNYDMCALLLGQGASPSDCNIRGDHALAIFVMHLSLGGEPLTESSLRTIDLLVQHSDKDPRRSTGTTVEPTATLPYKSRDGVHFSPAGLVQCATPRRSDSGNWVSQLPSLLQRFGSHFGATASTREGPYLPGRNAQSFDTGGTYTIDLEFVERNGNTALLYTLFYHPVLIVSHTAGYLIDVAANVVARNKFGEGGLHLLCRRLSACNIPNLSGEVKTALVKLTCRLIQGGCDPLEASRFGFTPVDAAMTPVAWPLFCEALKEAGRDVKSELKLLDLMVGIDWAKGELEELRERKVEEFVSSKQGGDAQVLKRYPAEEQGSGGAMKSCYLCGGGPDEFKRQSPFDEFYSDVVTELGHGVYMVKYWHYDDLEECLLVHEEDSCFPLDYHPVPAQQPRPVGSKVIGMSKEKLRERSWRRHVAACLWEKDFLD</sequence>
<dbReference type="Gene3D" id="1.25.40.20">
    <property type="entry name" value="Ankyrin repeat-containing domain"/>
    <property type="match status" value="1"/>
</dbReference>
<keyword evidence="3" id="KW-1185">Reference proteome</keyword>
<dbReference type="EMBL" id="MU858185">
    <property type="protein sequence ID" value="KAK4210076.1"/>
    <property type="molecule type" value="Genomic_DNA"/>
</dbReference>
<evidence type="ECO:0000313" key="2">
    <source>
        <dbReference type="EMBL" id="KAK4210076.1"/>
    </source>
</evidence>
<name>A0AAN6Y2E3_9PEZI</name>
<feature type="compositionally biased region" description="Low complexity" evidence="1">
    <location>
        <begin position="245"/>
        <end position="267"/>
    </location>
</feature>
<dbReference type="InterPro" id="IPR036770">
    <property type="entry name" value="Ankyrin_rpt-contain_sf"/>
</dbReference>
<evidence type="ECO:0008006" key="4">
    <source>
        <dbReference type="Google" id="ProtNLM"/>
    </source>
</evidence>
<accession>A0AAN6Y2E3</accession>
<evidence type="ECO:0000256" key="1">
    <source>
        <dbReference type="SAM" id="MobiDB-lite"/>
    </source>
</evidence>
<evidence type="ECO:0000313" key="3">
    <source>
        <dbReference type="Proteomes" id="UP001301769"/>
    </source>
</evidence>
<reference evidence="2" key="2">
    <citation type="submission" date="2023-05" db="EMBL/GenBank/DDBJ databases">
        <authorList>
            <consortium name="Lawrence Berkeley National Laboratory"/>
            <person name="Steindorff A."/>
            <person name="Hensen N."/>
            <person name="Bonometti L."/>
            <person name="Westerberg I."/>
            <person name="Brannstrom I.O."/>
            <person name="Guillou S."/>
            <person name="Cros-Aarteil S."/>
            <person name="Calhoun S."/>
            <person name="Haridas S."/>
            <person name="Kuo A."/>
            <person name="Mondo S."/>
            <person name="Pangilinan J."/>
            <person name="Riley R."/>
            <person name="Labutti K."/>
            <person name="Andreopoulos B."/>
            <person name="Lipzen A."/>
            <person name="Chen C."/>
            <person name="Yanf M."/>
            <person name="Daum C."/>
            <person name="Ng V."/>
            <person name="Clum A."/>
            <person name="Ohm R."/>
            <person name="Martin F."/>
            <person name="Silar P."/>
            <person name="Natvig D."/>
            <person name="Lalanne C."/>
            <person name="Gautier V."/>
            <person name="Ament-Velasquez S.L."/>
            <person name="Kruys A."/>
            <person name="Hutchinson M.I."/>
            <person name="Powell A.J."/>
            <person name="Barry K."/>
            <person name="Miller A.N."/>
            <person name="Grigoriev I.V."/>
            <person name="Debuchy R."/>
            <person name="Gladieux P."/>
            <person name="Thoren M.H."/>
            <person name="Johannesson H."/>
        </authorList>
    </citation>
    <scope>NUCLEOTIDE SEQUENCE</scope>
    <source>
        <strain evidence="2">PSN293</strain>
    </source>
</reference>
<dbReference type="SUPFAM" id="SSF48403">
    <property type="entry name" value="Ankyrin repeat"/>
    <property type="match status" value="1"/>
</dbReference>
<dbReference type="AlphaFoldDB" id="A0AAN6Y2E3"/>
<reference evidence="2" key="1">
    <citation type="journal article" date="2023" name="Mol. Phylogenet. Evol.">
        <title>Genome-scale phylogeny and comparative genomics of the fungal order Sordariales.</title>
        <authorList>
            <person name="Hensen N."/>
            <person name="Bonometti L."/>
            <person name="Westerberg I."/>
            <person name="Brannstrom I.O."/>
            <person name="Guillou S."/>
            <person name="Cros-Aarteil S."/>
            <person name="Calhoun S."/>
            <person name="Haridas S."/>
            <person name="Kuo A."/>
            <person name="Mondo S."/>
            <person name="Pangilinan J."/>
            <person name="Riley R."/>
            <person name="LaButti K."/>
            <person name="Andreopoulos B."/>
            <person name="Lipzen A."/>
            <person name="Chen C."/>
            <person name="Yan M."/>
            <person name="Daum C."/>
            <person name="Ng V."/>
            <person name="Clum A."/>
            <person name="Steindorff A."/>
            <person name="Ohm R.A."/>
            <person name="Martin F."/>
            <person name="Silar P."/>
            <person name="Natvig D.O."/>
            <person name="Lalanne C."/>
            <person name="Gautier V."/>
            <person name="Ament-Velasquez S.L."/>
            <person name="Kruys A."/>
            <person name="Hutchinson M.I."/>
            <person name="Powell A.J."/>
            <person name="Barry K."/>
            <person name="Miller A.N."/>
            <person name="Grigoriev I.V."/>
            <person name="Debuchy R."/>
            <person name="Gladieux P."/>
            <person name="Hiltunen Thoren M."/>
            <person name="Johannesson H."/>
        </authorList>
    </citation>
    <scope>NUCLEOTIDE SEQUENCE</scope>
    <source>
        <strain evidence="2">PSN293</strain>
    </source>
</reference>
<proteinExistence type="predicted"/>
<gene>
    <name evidence="2" type="ORF">QBC37DRAFT_390756</name>
</gene>
<comment type="caution">
    <text evidence="2">The sequence shown here is derived from an EMBL/GenBank/DDBJ whole genome shotgun (WGS) entry which is preliminary data.</text>
</comment>
<feature type="region of interest" description="Disordered" evidence="1">
    <location>
        <begin position="245"/>
        <end position="269"/>
    </location>
</feature>
<organism evidence="2 3">
    <name type="scientific">Rhypophila decipiens</name>
    <dbReference type="NCBI Taxonomy" id="261697"/>
    <lineage>
        <taxon>Eukaryota</taxon>
        <taxon>Fungi</taxon>
        <taxon>Dikarya</taxon>
        <taxon>Ascomycota</taxon>
        <taxon>Pezizomycotina</taxon>
        <taxon>Sordariomycetes</taxon>
        <taxon>Sordariomycetidae</taxon>
        <taxon>Sordariales</taxon>
        <taxon>Naviculisporaceae</taxon>
        <taxon>Rhypophila</taxon>
    </lineage>
</organism>
<protein>
    <recommendedName>
        <fullName evidence="4">Fungal N-terminal domain-containing protein</fullName>
    </recommendedName>
</protein>
<dbReference type="Proteomes" id="UP001301769">
    <property type="component" value="Unassembled WGS sequence"/>
</dbReference>